<accession>A0A9X4H4K8</accession>
<dbReference type="EMBL" id="JAKOAV010000019">
    <property type="protein sequence ID" value="MDF9408823.1"/>
    <property type="molecule type" value="Genomic_DNA"/>
</dbReference>
<protein>
    <submittedName>
        <fullName evidence="1">Uncharacterized protein</fullName>
    </submittedName>
</protein>
<evidence type="ECO:0000313" key="1">
    <source>
        <dbReference type="EMBL" id="MDF9408823.1"/>
    </source>
</evidence>
<comment type="caution">
    <text evidence="1">The sequence shown here is derived from an EMBL/GenBank/DDBJ whole genome shotgun (WGS) entry which is preliminary data.</text>
</comment>
<keyword evidence="2" id="KW-1185">Reference proteome</keyword>
<sequence>MLSVLNSLKVKEQEDKSAVLSLDFNDIPEEMKKMCHEKLLEKKMHHEKHGHQHLCKEFSNVEILKGELNILINKDKEVEKITLAVEGTQKDDLNNPHDMNLQAELRLAW</sequence>
<dbReference type="RefSeq" id="WP_277444230.1">
    <property type="nucleotide sequence ID" value="NZ_JAKOAV010000019.1"/>
</dbReference>
<reference evidence="1" key="1">
    <citation type="submission" date="2022-02" db="EMBL/GenBank/DDBJ databases">
        <authorList>
            <person name="Leng L."/>
        </authorList>
    </citation>
    <scope>NUCLEOTIDE SEQUENCE</scope>
    <source>
        <strain evidence="1">JI</strain>
    </source>
</reference>
<evidence type="ECO:0000313" key="2">
    <source>
        <dbReference type="Proteomes" id="UP001154312"/>
    </source>
</evidence>
<gene>
    <name evidence="1" type="ORF">L7E55_10730</name>
</gene>
<name>A0A9X4H4K8_9FIRM</name>
<dbReference type="AlphaFoldDB" id="A0A9X4H4K8"/>
<dbReference type="Proteomes" id="UP001154312">
    <property type="component" value="Unassembled WGS sequence"/>
</dbReference>
<proteinExistence type="predicted"/>
<organism evidence="1 2">
    <name type="scientific">Pelotomaculum isophthalicicum JI</name>
    <dbReference type="NCBI Taxonomy" id="947010"/>
    <lineage>
        <taxon>Bacteria</taxon>
        <taxon>Bacillati</taxon>
        <taxon>Bacillota</taxon>
        <taxon>Clostridia</taxon>
        <taxon>Eubacteriales</taxon>
        <taxon>Desulfotomaculaceae</taxon>
        <taxon>Pelotomaculum</taxon>
    </lineage>
</organism>